<feature type="domain" description="C-type lectin" evidence="3">
    <location>
        <begin position="94"/>
        <end position="206"/>
    </location>
</feature>
<keyword evidence="2" id="KW-0812">Transmembrane</keyword>
<feature type="non-terminal residue" evidence="4">
    <location>
        <position position="1"/>
    </location>
</feature>
<feature type="domain" description="C-type lectin" evidence="3">
    <location>
        <begin position="501"/>
        <end position="622"/>
    </location>
</feature>
<dbReference type="CDD" id="cd00037">
    <property type="entry name" value="CLECT"/>
    <property type="match status" value="11"/>
</dbReference>
<sequence length="1597" mass="183478">EQLKGQITFFGLTYNGEKFVWSDGGDIKENDFVNWSEGMPKPILGACTAFDENKNWISTPCGVSQKYVCEIAPHEPPSHHCNFDDNMNWLENPYNGRCYLIMNRRRNFQEADAECNMHSEQNNQARLLSIHDPTEQQFITSAFLNLGHRGSYWIGFNSEMDFYQWTDSSPFSYSNFVSNDESKTCLKLPLRNVYGHWVDADCNNEKLPSICSKKGKHYKGPPPIPDANNCPEGWLRSGHQCLFFSSIKENYNNAKASCKAKKSTLAYILDERTNYFIQGQINDGSGDAYYFGLNDIQTQHQYVWPDGTILSGYSNWAPNEPNDNHHVQNCVEIFMDGYWNDRSCDGERKYICATQYNVCPAHWHSTNTRCFYTSDNDWDYEEAQKECTNKNSYLASIHDEHENQFIASTLQHPSQSYWLGLRKEKLHSEYEKWLDGSEIDYTNFAQKIMELPNEDTSSTFYGVHMNQQGLWRPSESTTKSQFVCSAKQTHFITCPPGWKKSPSSCYILIKLEKTFHKASRECKDRGGYLARIESIEEEDFLISYIFDEKKALGIEHVWIGLKTKKKRNHYYTWEDGSDLRFSNWERKYPLQSEDISCVWLNEKLERFWTNVKCSSQSAYICEKPQTITENPPPEERGCTHEQVPYQGNCYEIFLTQKTFDEAIHACAEKQGSLLKIKNMENQAMLISIIHNTKGDFFLGLKYDANTSTWTWLDDTSLNGYSNWGDEEPQIGDINPLNVCAIMASQSLYTGVWKTAKCNDQHDFICQSPRKGFTNPPEPTTPHTTIDPTFKCPENYVFIDSLCYYFSPYRRHTFEGAEKECSLMRGHLVSFKDYEHEDRVSEEILSFFEDQAYIGLREFPQLGGFHWLDPSFPYGSYTNWDDGQPNSYGGSQACVSVQKKKWTMTNCMNDLPFICVTTPSADPFPTLPPDPTVNPKLPCEGMDNSWFMLPNQIESYCYKFSRFEETWHTSLRQCRDEGSELVSIHNTEQNNILWHILQHLAIKEWFVWMGVNGLNENEEYRWTDGTPMNFVNWKGDDSGEHSSMKSCGEMLIREGGLWQKSHCGIKRRFICKKPQHGSFPSPAPPIIPRGHCKVGLPEYLGYCYSIALQEFNWSDARKNCLSSKSDLVSVHSIKEMSFLTSRVLPLLNTSLSWIGYQDLIHETNFGWSDESPVDYTNWAGNEPVSGFSKNNDCVGAYTRDPHKIGKWANIKNDTMLNFICKTKAQPSVTEMTYTLPKCNENGEFDEYDGNCYLYVKEQKSWSEAKNYCRSKKSNLVSVQTLQENSFLTAYLENDSWIGLYFTKENKEVQWTDGSEYIYESFELDEMLDPNILNCVSLNSETGKWNINIHCDNYAKKSFCCSIKQKREPTPDLVGKCPETHGWVKGPINHCYFFGEKVGLFYTGAEELCAKVGGTLAGIHTRADNDWLKKNANTKHKGHWIGIQRVVLETGVVEEDNFYWADSEPFKGGFHSWVQGYRNKRGTHGEFIPITGKWSLEESKNVRDHFICSAKMSFVMNPVPSIPTSTPPENTNGLSAGGIVAIILGSLIAITAVFGIVYLKKNNQMNIFPTNISFSTISNLFRKRNPGSQASFSNQNYAL</sequence>
<feature type="domain" description="C-type lectin" evidence="3">
    <location>
        <begin position="1387"/>
        <end position="1493"/>
    </location>
</feature>
<feature type="domain" description="C-type lectin" evidence="3">
    <location>
        <begin position="798"/>
        <end position="915"/>
    </location>
</feature>
<dbReference type="InterPro" id="IPR018378">
    <property type="entry name" value="C-type_lectin_CS"/>
</dbReference>
<organism evidence="4">
    <name type="scientific">Lepeophtheirus salmonis</name>
    <name type="common">Salmon louse</name>
    <name type="synonym">Caligus salmonis</name>
    <dbReference type="NCBI Taxonomy" id="72036"/>
    <lineage>
        <taxon>Eukaryota</taxon>
        <taxon>Metazoa</taxon>
        <taxon>Ecdysozoa</taxon>
        <taxon>Arthropoda</taxon>
        <taxon>Crustacea</taxon>
        <taxon>Multicrustacea</taxon>
        <taxon>Hexanauplia</taxon>
        <taxon>Copepoda</taxon>
        <taxon>Siphonostomatoida</taxon>
        <taxon>Caligidae</taxon>
        <taxon>Lepeophtheirus</taxon>
    </lineage>
</organism>
<keyword evidence="2" id="KW-1133">Transmembrane helix</keyword>
<dbReference type="PROSITE" id="PS50041">
    <property type="entry name" value="C_TYPE_LECTIN_2"/>
    <property type="match status" value="11"/>
</dbReference>
<dbReference type="EMBL" id="HACA01025226">
    <property type="protein sequence ID" value="CDW42587.1"/>
    <property type="molecule type" value="Transcribed_RNA"/>
</dbReference>
<dbReference type="OrthoDB" id="441660at2759"/>
<dbReference type="PROSITE" id="PS00615">
    <property type="entry name" value="C_TYPE_LECTIN_1"/>
    <property type="match status" value="2"/>
</dbReference>
<feature type="domain" description="C-type lectin" evidence="3">
    <location>
        <begin position="1246"/>
        <end position="1344"/>
    </location>
</feature>
<dbReference type="InterPro" id="IPR050111">
    <property type="entry name" value="C-type_lectin/snaclec_domain"/>
</dbReference>
<feature type="domain" description="C-type lectin" evidence="3">
    <location>
        <begin position="366"/>
        <end position="485"/>
    </location>
</feature>
<dbReference type="PANTHER" id="PTHR22803">
    <property type="entry name" value="MANNOSE, PHOSPHOLIPASE, LECTIN RECEPTOR RELATED"/>
    <property type="match status" value="1"/>
</dbReference>
<keyword evidence="1" id="KW-1015">Disulfide bond</keyword>
<feature type="transmembrane region" description="Helical" evidence="2">
    <location>
        <begin position="1532"/>
        <end position="1557"/>
    </location>
</feature>
<evidence type="ECO:0000259" key="3">
    <source>
        <dbReference type="PROSITE" id="PS50041"/>
    </source>
</evidence>
<dbReference type="InterPro" id="IPR001304">
    <property type="entry name" value="C-type_lectin-like"/>
</dbReference>
<name>A0A0K2UXJ2_LEPSM</name>
<keyword evidence="2" id="KW-0472">Membrane</keyword>
<dbReference type="InterPro" id="IPR016186">
    <property type="entry name" value="C-type_lectin-like/link_sf"/>
</dbReference>
<feature type="domain" description="C-type lectin" evidence="3">
    <location>
        <begin position="645"/>
        <end position="766"/>
    </location>
</feature>
<feature type="domain" description="C-type lectin" evidence="3">
    <location>
        <begin position="1"/>
        <end position="70"/>
    </location>
</feature>
<feature type="domain" description="C-type lectin" evidence="3">
    <location>
        <begin position="1098"/>
        <end position="1220"/>
    </location>
</feature>
<evidence type="ECO:0000256" key="1">
    <source>
        <dbReference type="ARBA" id="ARBA00023157"/>
    </source>
</evidence>
<feature type="domain" description="C-type lectin" evidence="3">
    <location>
        <begin position="237"/>
        <end position="353"/>
    </location>
</feature>
<evidence type="ECO:0000256" key="2">
    <source>
        <dbReference type="SAM" id="Phobius"/>
    </source>
</evidence>
<protein>
    <submittedName>
        <fullName evidence="4">Mannose receptor C type 1like [Saccoglossus kowalevskii]</fullName>
    </submittedName>
</protein>
<dbReference type="SUPFAM" id="SSF56436">
    <property type="entry name" value="C-type lectin-like"/>
    <property type="match status" value="11"/>
</dbReference>
<evidence type="ECO:0000313" key="4">
    <source>
        <dbReference type="EMBL" id="CDW42587.1"/>
    </source>
</evidence>
<dbReference type="Gene3D" id="3.10.100.10">
    <property type="entry name" value="Mannose-Binding Protein A, subunit A"/>
    <property type="match status" value="11"/>
</dbReference>
<dbReference type="Pfam" id="PF00059">
    <property type="entry name" value="Lectin_C"/>
    <property type="match status" value="10"/>
</dbReference>
<proteinExistence type="predicted"/>
<reference evidence="4" key="1">
    <citation type="submission" date="2014-05" db="EMBL/GenBank/DDBJ databases">
        <authorList>
            <person name="Chronopoulou M."/>
        </authorList>
    </citation>
    <scope>NUCLEOTIDE SEQUENCE</scope>
    <source>
        <tissue evidence="4">Whole organism</tissue>
    </source>
</reference>
<feature type="domain" description="C-type lectin" evidence="3">
    <location>
        <begin position="952"/>
        <end position="1071"/>
    </location>
</feature>
<dbReference type="InterPro" id="IPR016187">
    <property type="entry name" value="CTDL_fold"/>
</dbReference>
<dbReference type="SMART" id="SM00034">
    <property type="entry name" value="CLECT"/>
    <property type="match status" value="10"/>
</dbReference>
<keyword evidence="4" id="KW-0675">Receptor</keyword>
<accession>A0A0K2UXJ2</accession>